<reference evidence="3" key="2">
    <citation type="submission" date="2021-02" db="EMBL/GenBank/DDBJ databases">
        <authorList>
            <person name="Kimball J.A."/>
            <person name="Haas M.W."/>
            <person name="Macchietto M."/>
            <person name="Kono T."/>
            <person name="Duquette J."/>
            <person name="Shao M."/>
        </authorList>
    </citation>
    <scope>NUCLEOTIDE SEQUENCE</scope>
    <source>
        <tissue evidence="3">Fresh leaf tissue</tissue>
    </source>
</reference>
<protein>
    <submittedName>
        <fullName evidence="3">Uncharacterized protein</fullName>
    </submittedName>
</protein>
<keyword evidence="4" id="KW-1185">Reference proteome</keyword>
<organism evidence="3 4">
    <name type="scientific">Zizania palustris</name>
    <name type="common">Northern wild rice</name>
    <dbReference type="NCBI Taxonomy" id="103762"/>
    <lineage>
        <taxon>Eukaryota</taxon>
        <taxon>Viridiplantae</taxon>
        <taxon>Streptophyta</taxon>
        <taxon>Embryophyta</taxon>
        <taxon>Tracheophyta</taxon>
        <taxon>Spermatophyta</taxon>
        <taxon>Magnoliopsida</taxon>
        <taxon>Liliopsida</taxon>
        <taxon>Poales</taxon>
        <taxon>Poaceae</taxon>
        <taxon>BOP clade</taxon>
        <taxon>Oryzoideae</taxon>
        <taxon>Oryzeae</taxon>
        <taxon>Zizaniinae</taxon>
        <taxon>Zizania</taxon>
    </lineage>
</organism>
<feature type="region of interest" description="Disordered" evidence="1">
    <location>
        <begin position="98"/>
        <end position="168"/>
    </location>
</feature>
<reference evidence="3" key="1">
    <citation type="journal article" date="2021" name="bioRxiv">
        <title>Whole Genome Assembly and Annotation of Northern Wild Rice, Zizania palustris L., Supports a Whole Genome Duplication in the Zizania Genus.</title>
        <authorList>
            <person name="Haas M."/>
            <person name="Kono T."/>
            <person name="Macchietto M."/>
            <person name="Millas R."/>
            <person name="McGilp L."/>
            <person name="Shao M."/>
            <person name="Duquette J."/>
            <person name="Hirsch C.N."/>
            <person name="Kimball J."/>
        </authorList>
    </citation>
    <scope>NUCLEOTIDE SEQUENCE</scope>
    <source>
        <tissue evidence="3">Fresh leaf tissue</tissue>
    </source>
</reference>
<evidence type="ECO:0000256" key="1">
    <source>
        <dbReference type="SAM" id="MobiDB-lite"/>
    </source>
</evidence>
<gene>
    <name evidence="3" type="ORF">GUJ93_ZPchr0013g35935</name>
</gene>
<feature type="compositionally biased region" description="Basic and acidic residues" evidence="1">
    <location>
        <begin position="98"/>
        <end position="121"/>
    </location>
</feature>
<evidence type="ECO:0000313" key="4">
    <source>
        <dbReference type="Proteomes" id="UP000729402"/>
    </source>
</evidence>
<evidence type="ECO:0000313" key="3">
    <source>
        <dbReference type="EMBL" id="KAG8096234.1"/>
    </source>
</evidence>
<feature type="signal peptide" evidence="2">
    <location>
        <begin position="1"/>
        <end position="20"/>
    </location>
</feature>
<dbReference type="Proteomes" id="UP000729402">
    <property type="component" value="Unassembled WGS sequence"/>
</dbReference>
<evidence type="ECO:0000256" key="2">
    <source>
        <dbReference type="SAM" id="SignalP"/>
    </source>
</evidence>
<feature type="chain" id="PRO_5035325236" evidence="2">
    <location>
        <begin position="21"/>
        <end position="168"/>
    </location>
</feature>
<sequence>MLSIMPVCLLFSYFLGPFHTVPSIPSFQFPRPTSSLSPSQSPMHWGINVLPDQSPRQFPLPIKLGVPLPFSPPAVRAPPILFSGSNGRIRSARAVWESERRSGTAREAGERRAASGADMRHRSMGVPASRRRGQPPRPRLTRLGALATQPAAKGLRAALGWRPAPNPA</sequence>
<dbReference type="AlphaFoldDB" id="A0A8J5WVV3"/>
<keyword evidence="2" id="KW-0732">Signal</keyword>
<name>A0A8J5WVV3_ZIZPA</name>
<proteinExistence type="predicted"/>
<dbReference type="EMBL" id="JAAALK010000079">
    <property type="protein sequence ID" value="KAG8096234.1"/>
    <property type="molecule type" value="Genomic_DNA"/>
</dbReference>
<comment type="caution">
    <text evidence="3">The sequence shown here is derived from an EMBL/GenBank/DDBJ whole genome shotgun (WGS) entry which is preliminary data.</text>
</comment>
<accession>A0A8J5WVV3</accession>